<sequence>MPGSGASPTVYKRQLGLALASMREDAGFTAERVAKVLECSVAKIRRIEAGDVSVRAAELNALMDHYGATKQARKHIEELGRQARKRAPRTPYGSVLPDFFRKFFNLEQIATEVLVYHGELIPGQFQTPDYARSLLESNPLHEEVEVDRLVQARQVRQSRMIDPAASQRQHVVLHEAAIRTVVGSPELMKHQLLHLKKLAGQQNITLQVIPFSAGAHTASGFPFTILRFPDNLANAVYLENLTTASSLDEPSHVAQYETAFRHVVGAALSPAKSLALLATVANEL</sequence>
<dbReference type="Pfam" id="PF19054">
    <property type="entry name" value="DUF5753"/>
    <property type="match status" value="1"/>
</dbReference>
<evidence type="ECO:0000313" key="3">
    <source>
        <dbReference type="Proteomes" id="UP000218505"/>
    </source>
</evidence>
<dbReference type="InterPro" id="IPR043917">
    <property type="entry name" value="DUF5753"/>
</dbReference>
<dbReference type="AlphaFoldDB" id="A0A290Z3B7"/>
<dbReference type="Pfam" id="PF13560">
    <property type="entry name" value="HTH_31"/>
    <property type="match status" value="1"/>
</dbReference>
<dbReference type="EMBL" id="CP023445">
    <property type="protein sequence ID" value="ATE53443.1"/>
    <property type="molecule type" value="Genomic_DNA"/>
</dbReference>
<reference evidence="2" key="1">
    <citation type="submission" date="2017-09" db="EMBL/GenBank/DDBJ databases">
        <title>Complete Genome Sequence of ansamitocin-producing Bacterium Actinosynnema pretiosum X47.</title>
        <authorList>
            <person name="Cao G."/>
            <person name="Zong G."/>
            <person name="Zhong C."/>
            <person name="Fu J."/>
        </authorList>
    </citation>
    <scope>NUCLEOTIDE SEQUENCE [LARGE SCALE GENOMIC DNA]</scope>
    <source>
        <strain evidence="2">X47</strain>
    </source>
</reference>
<organism evidence="2 3">
    <name type="scientific">Actinosynnema pretiosum</name>
    <dbReference type="NCBI Taxonomy" id="42197"/>
    <lineage>
        <taxon>Bacteria</taxon>
        <taxon>Bacillati</taxon>
        <taxon>Actinomycetota</taxon>
        <taxon>Actinomycetes</taxon>
        <taxon>Pseudonocardiales</taxon>
        <taxon>Pseudonocardiaceae</taxon>
        <taxon>Actinosynnema</taxon>
    </lineage>
</organism>
<dbReference type="KEGG" id="apre:CNX65_09155"/>
<protein>
    <submittedName>
        <fullName evidence="2">DNA-binding protein</fullName>
    </submittedName>
</protein>
<accession>A0A290Z3B7</accession>
<name>A0A290Z3B7_9PSEU</name>
<dbReference type="RefSeq" id="WP_096492385.1">
    <property type="nucleotide sequence ID" value="NZ_CP023445.1"/>
</dbReference>
<dbReference type="InterPro" id="IPR010982">
    <property type="entry name" value="Lambda_DNA-bd_dom_sf"/>
</dbReference>
<proteinExistence type="predicted"/>
<dbReference type="CDD" id="cd00093">
    <property type="entry name" value="HTH_XRE"/>
    <property type="match status" value="1"/>
</dbReference>
<dbReference type="PROSITE" id="PS50943">
    <property type="entry name" value="HTH_CROC1"/>
    <property type="match status" value="1"/>
</dbReference>
<dbReference type="SMART" id="SM00530">
    <property type="entry name" value="HTH_XRE"/>
    <property type="match status" value="1"/>
</dbReference>
<keyword evidence="3" id="KW-1185">Reference proteome</keyword>
<evidence type="ECO:0000313" key="2">
    <source>
        <dbReference type="EMBL" id="ATE53443.1"/>
    </source>
</evidence>
<feature type="domain" description="HTH cro/C1-type" evidence="1">
    <location>
        <begin position="19"/>
        <end position="73"/>
    </location>
</feature>
<dbReference type="GO" id="GO:0003677">
    <property type="term" value="F:DNA binding"/>
    <property type="evidence" value="ECO:0007669"/>
    <property type="project" value="UniProtKB-KW"/>
</dbReference>
<evidence type="ECO:0000259" key="1">
    <source>
        <dbReference type="PROSITE" id="PS50943"/>
    </source>
</evidence>
<dbReference type="InterPro" id="IPR001387">
    <property type="entry name" value="Cro/C1-type_HTH"/>
</dbReference>
<dbReference type="Gene3D" id="1.10.260.40">
    <property type="entry name" value="lambda repressor-like DNA-binding domains"/>
    <property type="match status" value="1"/>
</dbReference>
<gene>
    <name evidence="2" type="ORF">CNX65_09155</name>
</gene>
<keyword evidence="2" id="KW-0238">DNA-binding</keyword>
<dbReference type="SUPFAM" id="SSF47413">
    <property type="entry name" value="lambda repressor-like DNA-binding domains"/>
    <property type="match status" value="1"/>
</dbReference>
<dbReference type="Proteomes" id="UP000218505">
    <property type="component" value="Chromosome"/>
</dbReference>